<comment type="caution">
    <text evidence="1">The sequence shown here is derived from an EMBL/GenBank/DDBJ whole genome shotgun (WGS) entry which is preliminary data.</text>
</comment>
<reference evidence="1" key="1">
    <citation type="journal article" date="2015" name="Nature">
        <title>Complex archaea that bridge the gap between prokaryotes and eukaryotes.</title>
        <authorList>
            <person name="Spang A."/>
            <person name="Saw J.H."/>
            <person name="Jorgensen S.L."/>
            <person name="Zaremba-Niedzwiedzka K."/>
            <person name="Martijn J."/>
            <person name="Lind A.E."/>
            <person name="van Eijk R."/>
            <person name="Schleper C."/>
            <person name="Guy L."/>
            <person name="Ettema T.J."/>
        </authorList>
    </citation>
    <scope>NUCLEOTIDE SEQUENCE</scope>
</reference>
<protein>
    <submittedName>
        <fullName evidence="1">Uncharacterized protein</fullName>
    </submittedName>
</protein>
<proteinExistence type="predicted"/>
<name>A0A0F9TD67_9ZZZZ</name>
<gene>
    <name evidence="1" type="ORF">LCGC14_0342320</name>
</gene>
<organism evidence="1">
    <name type="scientific">marine sediment metagenome</name>
    <dbReference type="NCBI Taxonomy" id="412755"/>
    <lineage>
        <taxon>unclassified sequences</taxon>
        <taxon>metagenomes</taxon>
        <taxon>ecological metagenomes</taxon>
    </lineage>
</organism>
<evidence type="ECO:0000313" key="1">
    <source>
        <dbReference type="EMBL" id="KKN79215.1"/>
    </source>
</evidence>
<dbReference type="AlphaFoldDB" id="A0A0F9TD67"/>
<sequence>MNNLTKIHASLNTLEATLKNKDSVPLRIDIIKTLEQIEKSLGFIIEYKSKPDVILKDSKEQFTSDVKELIADIRSFIKYRYN</sequence>
<accession>A0A0F9TD67</accession>
<dbReference type="EMBL" id="LAZR01000251">
    <property type="protein sequence ID" value="KKN79215.1"/>
    <property type="molecule type" value="Genomic_DNA"/>
</dbReference>